<dbReference type="RefSeq" id="WP_378551656.1">
    <property type="nucleotide sequence ID" value="NZ_JBHSBA010000007.1"/>
</dbReference>
<reference evidence="2" key="1">
    <citation type="journal article" date="2019" name="Int. J. Syst. Evol. Microbiol.">
        <title>The Global Catalogue of Microorganisms (GCM) 10K type strain sequencing project: providing services to taxonomists for standard genome sequencing and annotation.</title>
        <authorList>
            <consortium name="The Broad Institute Genomics Platform"/>
            <consortium name="The Broad Institute Genome Sequencing Center for Infectious Disease"/>
            <person name="Wu L."/>
            <person name="Ma J."/>
        </authorList>
    </citation>
    <scope>NUCLEOTIDE SEQUENCE [LARGE SCALE GENOMIC DNA]</scope>
    <source>
        <strain evidence="2">CGMCC 4.7204</strain>
    </source>
</reference>
<comment type="caution">
    <text evidence="1">The sequence shown here is derived from an EMBL/GenBank/DDBJ whole genome shotgun (WGS) entry which is preliminary data.</text>
</comment>
<gene>
    <name evidence="1" type="ORF">ACFOW8_17385</name>
</gene>
<protein>
    <submittedName>
        <fullName evidence="1">Uncharacterized protein</fullName>
    </submittedName>
</protein>
<keyword evidence="2" id="KW-1185">Reference proteome</keyword>
<evidence type="ECO:0000313" key="1">
    <source>
        <dbReference type="EMBL" id="MFC4126713.1"/>
    </source>
</evidence>
<dbReference type="EMBL" id="JBHSBA010000007">
    <property type="protein sequence ID" value="MFC4126713.1"/>
    <property type="molecule type" value="Genomic_DNA"/>
</dbReference>
<name>A0ABV8L8A4_9NOCA</name>
<accession>A0ABV8L8A4</accession>
<evidence type="ECO:0000313" key="2">
    <source>
        <dbReference type="Proteomes" id="UP001595767"/>
    </source>
</evidence>
<proteinExistence type="predicted"/>
<dbReference type="Gene3D" id="3.40.830.10">
    <property type="entry name" value="LigB-like"/>
    <property type="match status" value="1"/>
</dbReference>
<dbReference type="Proteomes" id="UP001595767">
    <property type="component" value="Unassembled WGS sequence"/>
</dbReference>
<sequence length="257" mass="26116">MFSIAALVPSPPMLVPELCGRPGAPGDDPDDPIAQLRAAAVAAAARLAASAPRWTVLGVGTGDQNFPSTTRGTFRGFGADVVVGLGPAGPDPLPADAQLPLPVLIAGWLRERAAPGIEVTARLVAADTTPADCVRVGAALRAELDTDPQPRAVLVVADGAATLTVESPGYLDDRSAPVQAAVDAALRAGSRAGLADLDPQLCAELLVDGRAAYQVLAGLFAADPGDPRVRTLYQGAPYGVGYDVSVWEPSGQEGIDG</sequence>
<organism evidence="1 2">
    <name type="scientific">Nocardia rhizosphaerae</name>
    <dbReference type="NCBI Taxonomy" id="1691571"/>
    <lineage>
        <taxon>Bacteria</taxon>
        <taxon>Bacillati</taxon>
        <taxon>Actinomycetota</taxon>
        <taxon>Actinomycetes</taxon>
        <taxon>Mycobacteriales</taxon>
        <taxon>Nocardiaceae</taxon>
        <taxon>Nocardia</taxon>
    </lineage>
</organism>